<name>A0A1N6N4T3_9GAMM</name>
<feature type="domain" description="Nitrite/sulphite reductase 4Fe-4S" evidence="8">
    <location>
        <begin position="410"/>
        <end position="547"/>
    </location>
</feature>
<dbReference type="GO" id="GO:0000103">
    <property type="term" value="P:sulfate assimilation"/>
    <property type="evidence" value="ECO:0007669"/>
    <property type="project" value="TreeGrafter"/>
</dbReference>
<dbReference type="Pfam" id="PF03460">
    <property type="entry name" value="NIR_SIR_ferr"/>
    <property type="match status" value="2"/>
</dbReference>
<dbReference type="Pfam" id="PF01077">
    <property type="entry name" value="NIR_SIR"/>
    <property type="match status" value="2"/>
</dbReference>
<dbReference type="RefSeq" id="WP_076459884.1">
    <property type="nucleotide sequence ID" value="NZ_FTMN01000001.1"/>
</dbReference>
<comment type="cofactor">
    <cofactor evidence="2">
        <name>[4Fe-4S] cluster</name>
        <dbReference type="ChEBI" id="CHEBI:49883"/>
    </cofactor>
</comment>
<gene>
    <name evidence="10" type="ORF">SAMN05421647_1019</name>
</gene>
<proteinExistence type="predicted"/>
<protein>
    <submittedName>
        <fullName evidence="10">Sulfite reductase (NADPH) hemoprotein beta-component</fullName>
    </submittedName>
</protein>
<keyword evidence="4" id="KW-0479">Metal-binding</keyword>
<dbReference type="GO" id="GO:0051539">
    <property type="term" value="F:4 iron, 4 sulfur cluster binding"/>
    <property type="evidence" value="ECO:0007669"/>
    <property type="project" value="UniProtKB-KW"/>
</dbReference>
<dbReference type="Gene3D" id="3.30.413.10">
    <property type="entry name" value="Sulfite Reductase Hemoprotein, domain 1"/>
    <property type="match status" value="2"/>
</dbReference>
<evidence type="ECO:0000256" key="4">
    <source>
        <dbReference type="ARBA" id="ARBA00022723"/>
    </source>
</evidence>
<accession>A0A1N6N4T3</accession>
<keyword evidence="11" id="KW-1185">Reference proteome</keyword>
<dbReference type="InterPro" id="IPR005117">
    <property type="entry name" value="NiRdtase/SiRdtase_haem-b_fer"/>
</dbReference>
<dbReference type="InterPro" id="IPR036136">
    <property type="entry name" value="Nit/Sulf_reduc_fer-like_dom_sf"/>
</dbReference>
<dbReference type="EMBL" id="FTMN01000001">
    <property type="protein sequence ID" value="SIP87087.1"/>
    <property type="molecule type" value="Genomic_DNA"/>
</dbReference>
<dbReference type="eggNOG" id="COG0155">
    <property type="taxonomic scope" value="Bacteria"/>
</dbReference>
<evidence type="ECO:0000256" key="2">
    <source>
        <dbReference type="ARBA" id="ARBA00001966"/>
    </source>
</evidence>
<organism evidence="10 11">
    <name type="scientific">Marinobacterium stanieri</name>
    <dbReference type="NCBI Taxonomy" id="49186"/>
    <lineage>
        <taxon>Bacteria</taxon>
        <taxon>Pseudomonadati</taxon>
        <taxon>Pseudomonadota</taxon>
        <taxon>Gammaproteobacteria</taxon>
        <taxon>Oceanospirillales</taxon>
        <taxon>Oceanospirillaceae</taxon>
        <taxon>Marinobacterium</taxon>
    </lineage>
</organism>
<keyword evidence="6" id="KW-0408">Iron</keyword>
<evidence type="ECO:0000256" key="6">
    <source>
        <dbReference type="ARBA" id="ARBA00023004"/>
    </source>
</evidence>
<evidence type="ECO:0000256" key="5">
    <source>
        <dbReference type="ARBA" id="ARBA00023002"/>
    </source>
</evidence>
<evidence type="ECO:0000256" key="3">
    <source>
        <dbReference type="ARBA" id="ARBA00022485"/>
    </source>
</evidence>
<dbReference type="Gene3D" id="3.90.480.20">
    <property type="match status" value="2"/>
</dbReference>
<dbReference type="InterPro" id="IPR006067">
    <property type="entry name" value="NO2/SO3_Rdtase_4Fe4S_dom"/>
</dbReference>
<feature type="domain" description="Nitrite/sulphite reductase 4Fe-4S" evidence="8">
    <location>
        <begin position="119"/>
        <end position="272"/>
    </location>
</feature>
<evidence type="ECO:0000259" key="8">
    <source>
        <dbReference type="Pfam" id="PF01077"/>
    </source>
</evidence>
<dbReference type="GO" id="GO:0046872">
    <property type="term" value="F:metal ion binding"/>
    <property type="evidence" value="ECO:0007669"/>
    <property type="project" value="UniProtKB-KW"/>
</dbReference>
<feature type="domain" description="Nitrite/Sulfite reductase ferredoxin-like" evidence="9">
    <location>
        <begin position="347"/>
        <end position="397"/>
    </location>
</feature>
<dbReference type="GO" id="GO:0050311">
    <property type="term" value="F:sulfite reductase (ferredoxin) activity"/>
    <property type="evidence" value="ECO:0007669"/>
    <property type="project" value="TreeGrafter"/>
</dbReference>
<dbReference type="PANTHER" id="PTHR11493">
    <property type="entry name" value="SULFITE REDUCTASE [NADPH] SUBUNIT BETA-RELATED"/>
    <property type="match status" value="1"/>
</dbReference>
<dbReference type="SUPFAM" id="SSF55124">
    <property type="entry name" value="Nitrite/Sulfite reductase N-terminal domain-like"/>
    <property type="match status" value="2"/>
</dbReference>
<evidence type="ECO:0000256" key="1">
    <source>
        <dbReference type="ARBA" id="ARBA00001929"/>
    </source>
</evidence>
<keyword evidence="7" id="KW-0411">Iron-sulfur</keyword>
<reference evidence="10 11" key="1">
    <citation type="submission" date="2017-01" db="EMBL/GenBank/DDBJ databases">
        <authorList>
            <person name="Mah S.A."/>
            <person name="Swanson W.J."/>
            <person name="Moy G.W."/>
            <person name="Vacquier V.D."/>
        </authorList>
    </citation>
    <scope>NUCLEOTIDE SEQUENCE [LARGE SCALE GENOMIC DNA]</scope>
    <source>
        <strain evidence="10 11">DSM 7027</strain>
    </source>
</reference>
<dbReference type="InterPro" id="IPR045169">
    <property type="entry name" value="NO2/SO3_Rdtase_4Fe4S_prot"/>
</dbReference>
<evidence type="ECO:0000313" key="10">
    <source>
        <dbReference type="EMBL" id="SIP87087.1"/>
    </source>
</evidence>
<dbReference type="SUPFAM" id="SSF56014">
    <property type="entry name" value="Nitrite and sulphite reductase 4Fe-4S domain-like"/>
    <property type="match status" value="2"/>
</dbReference>
<keyword evidence="3" id="KW-0004">4Fe-4S</keyword>
<dbReference type="AlphaFoldDB" id="A0A1N6N4T3"/>
<dbReference type="Proteomes" id="UP000186895">
    <property type="component" value="Unassembled WGS sequence"/>
</dbReference>
<keyword evidence="5" id="KW-0560">Oxidoreductase</keyword>
<sequence>MYQYTEVDQKLVDERVAQYRDQTRRFLAGELPDEEFRALRLMNGLYIQRQAPMLRVAIPYGLMSSTQLRKMAHIARTYDKGYGHFTTRTNIQYNWPKLEEVPDILAELAEVQMHAIQTSGNCIRNTTTDPYAGVIASELEDPRPWCEIIRQWSTLHPEFAYLPRKFKIAVTGGPEDRAASQVHDIGLHLVKNDAGEVGFEVLVGGGLGRTPVIGKQIRDFLEPKDLLSYLEAIIRVYNLNGRRDNKYKARIKILVNAMGIDTFRELVDAEWAEIRESDLRLSQEEIDKVKAQFAPPAYEADAANNDLHAQLTENEEFRVWFERNTVQHKVAGYRIVVVSLKPYLQAPGDITDIQLETVADLADRFSFGEARATHHQNLVLADVKQGDLLEVWKILNANNLARPNIGTLTDMIVCPGFDFCGLANAKTLNIAEQINEKFENVDYMHDIGEIRLNMSGCINACAHHHVGHIGILGVDKKGEDWYQFTLGGSSEADAALGKVLGKAVAADEVANTIEKILLTYIDQRDSEAESFLEVVRRVGVQPFKEAVYAAAN</sequence>
<evidence type="ECO:0000259" key="9">
    <source>
        <dbReference type="Pfam" id="PF03460"/>
    </source>
</evidence>
<feature type="domain" description="Nitrite/Sulfite reductase ferredoxin-like" evidence="9">
    <location>
        <begin position="47"/>
        <end position="111"/>
    </location>
</feature>
<dbReference type="GO" id="GO:0009337">
    <property type="term" value="C:sulfite reductase complex (NADPH)"/>
    <property type="evidence" value="ECO:0007669"/>
    <property type="project" value="TreeGrafter"/>
</dbReference>
<comment type="cofactor">
    <cofactor evidence="1">
        <name>siroheme</name>
        <dbReference type="ChEBI" id="CHEBI:60052"/>
    </cofactor>
</comment>
<dbReference type="InterPro" id="IPR045854">
    <property type="entry name" value="NO2/SO3_Rdtase_4Fe4S_sf"/>
</dbReference>
<dbReference type="GO" id="GO:0020037">
    <property type="term" value="F:heme binding"/>
    <property type="evidence" value="ECO:0007669"/>
    <property type="project" value="InterPro"/>
</dbReference>
<dbReference type="GO" id="GO:0016002">
    <property type="term" value="F:sulfite reductase activity"/>
    <property type="evidence" value="ECO:0007669"/>
    <property type="project" value="TreeGrafter"/>
</dbReference>
<evidence type="ECO:0000256" key="7">
    <source>
        <dbReference type="ARBA" id="ARBA00023014"/>
    </source>
</evidence>
<dbReference type="STRING" id="49186.SAMN05421647_1019"/>
<evidence type="ECO:0000313" key="11">
    <source>
        <dbReference type="Proteomes" id="UP000186895"/>
    </source>
</evidence>
<dbReference type="PANTHER" id="PTHR11493:SF47">
    <property type="entry name" value="SULFITE REDUCTASE [NADPH] SUBUNIT BETA"/>
    <property type="match status" value="1"/>
</dbReference>